<dbReference type="SUPFAM" id="SSF160387">
    <property type="entry name" value="NosL/MerB-like"/>
    <property type="match status" value="1"/>
</dbReference>
<dbReference type="AlphaFoldDB" id="A0A1M5B4Y5"/>
<sequence length="212" mass="23266">MNDRREIVNRLGLTGEAEATLHVALLRELAQGRPVTLERLAASLNWTTDQVVQVLEQLPCGTVEYDGQGRLVGYGVTLRETPHAFVINDQPLYTWCALDALMFPSVIGEPARVRSHCPHTHKPVTLTVIPQEVLSLQPEDAVLSLVSVATEGDIRSAFCCDVHFFASRSAGEAWSRDKPHASIVTVQEGFELGQAIARQLLDKAGSESPRVF</sequence>
<dbReference type="OrthoDB" id="7185309at2"/>
<dbReference type="InterPro" id="IPR004927">
    <property type="entry name" value="MerB"/>
</dbReference>
<dbReference type="RefSeq" id="WP_072823275.1">
    <property type="nucleotide sequence ID" value="NZ_FQUJ01000010.1"/>
</dbReference>
<dbReference type="PIRSF" id="PIRSF001458">
    <property type="entry name" value="MerB"/>
    <property type="match status" value="1"/>
</dbReference>
<evidence type="ECO:0000259" key="10">
    <source>
        <dbReference type="Pfam" id="PF12324"/>
    </source>
</evidence>
<comment type="similarity">
    <text evidence="2">Belongs to the MerB family.</text>
</comment>
<evidence type="ECO:0000256" key="6">
    <source>
        <dbReference type="ARBA" id="ARBA00022914"/>
    </source>
</evidence>
<dbReference type="InterPro" id="IPR036390">
    <property type="entry name" value="WH_DNA-bd_sf"/>
</dbReference>
<comment type="function">
    <text evidence="8">Cleaves the carbon-mercury bond of organomercurials such as phenylmercuric acetate. One product is Hg(2+), which is subsequently detoxified by the mercuric reductase.</text>
</comment>
<dbReference type="PRINTS" id="PR01699">
    <property type="entry name" value="ORGNOHGLYASE"/>
</dbReference>
<dbReference type="Pfam" id="PF03243">
    <property type="entry name" value="MerB"/>
    <property type="match status" value="1"/>
</dbReference>
<keyword evidence="6" id="KW-0476">Mercury</keyword>
<keyword evidence="7 11" id="KW-0456">Lyase</keyword>
<evidence type="ECO:0000256" key="7">
    <source>
        <dbReference type="ARBA" id="ARBA00023239"/>
    </source>
</evidence>
<gene>
    <name evidence="11" type="ORF">SAMN02745148_02473</name>
</gene>
<evidence type="ECO:0000256" key="8">
    <source>
        <dbReference type="ARBA" id="ARBA00025326"/>
    </source>
</evidence>
<keyword evidence="12" id="KW-1185">Reference proteome</keyword>
<keyword evidence="5" id="KW-0475">Mercuric resistance</keyword>
<dbReference type="Proteomes" id="UP000184346">
    <property type="component" value="Unassembled WGS sequence"/>
</dbReference>
<dbReference type="NCBIfam" id="NF009710">
    <property type="entry name" value="PRK13239.1"/>
    <property type="match status" value="1"/>
</dbReference>
<dbReference type="EMBL" id="FQUJ01000010">
    <property type="protein sequence ID" value="SHF37515.1"/>
    <property type="molecule type" value="Genomic_DNA"/>
</dbReference>
<dbReference type="Pfam" id="PF12324">
    <property type="entry name" value="HTH_15"/>
    <property type="match status" value="1"/>
</dbReference>
<proteinExistence type="inferred from homology"/>
<evidence type="ECO:0000256" key="1">
    <source>
        <dbReference type="ARBA" id="ARBA00000165"/>
    </source>
</evidence>
<organism evidence="11 12">
    <name type="scientific">Modicisalibacter ilicicola DSM 19980</name>
    <dbReference type="NCBI Taxonomy" id="1121942"/>
    <lineage>
        <taxon>Bacteria</taxon>
        <taxon>Pseudomonadati</taxon>
        <taxon>Pseudomonadota</taxon>
        <taxon>Gammaproteobacteria</taxon>
        <taxon>Oceanospirillales</taxon>
        <taxon>Halomonadaceae</taxon>
        <taxon>Modicisalibacter</taxon>
    </lineage>
</organism>
<evidence type="ECO:0000313" key="12">
    <source>
        <dbReference type="Proteomes" id="UP000184346"/>
    </source>
</evidence>
<dbReference type="InterPro" id="IPR053717">
    <property type="entry name" value="MerB_lyase_sf"/>
</dbReference>
<dbReference type="InterPro" id="IPR024259">
    <property type="entry name" value="MerB_HTH_dom"/>
</dbReference>
<dbReference type="GO" id="GO:0046689">
    <property type="term" value="P:response to mercury ion"/>
    <property type="evidence" value="ECO:0007669"/>
    <property type="project" value="UniProtKB-KW"/>
</dbReference>
<comment type="catalytic activity">
    <reaction evidence="1">
        <text>an alkylmercury + H(+) = an alkane + Hg(2+)</text>
        <dbReference type="Rhea" id="RHEA:18777"/>
        <dbReference type="ChEBI" id="CHEBI:15378"/>
        <dbReference type="ChEBI" id="CHEBI:16793"/>
        <dbReference type="ChEBI" id="CHEBI:18310"/>
        <dbReference type="ChEBI" id="CHEBI:83725"/>
        <dbReference type="EC" id="4.99.1.2"/>
    </reaction>
</comment>
<dbReference type="SUPFAM" id="SSF46785">
    <property type="entry name" value="Winged helix' DNA-binding domain"/>
    <property type="match status" value="1"/>
</dbReference>
<dbReference type="EC" id="4.99.1.2" evidence="3"/>
<evidence type="ECO:0000256" key="4">
    <source>
        <dbReference type="ARBA" id="ARBA00018180"/>
    </source>
</evidence>
<evidence type="ECO:0000256" key="5">
    <source>
        <dbReference type="ARBA" id="ARBA00022466"/>
    </source>
</evidence>
<dbReference type="Gene3D" id="3.30.450.410">
    <property type="match status" value="1"/>
</dbReference>
<evidence type="ECO:0000313" key="11">
    <source>
        <dbReference type="EMBL" id="SHF37515.1"/>
    </source>
</evidence>
<protein>
    <recommendedName>
        <fullName evidence="4">Alkylmercury lyase</fullName>
        <ecNumber evidence="3">4.99.1.2</ecNumber>
    </recommendedName>
    <alternativeName>
        <fullName evidence="9">Organomercurial lyase</fullName>
    </alternativeName>
</protein>
<accession>A0A1M5B4Y5</accession>
<dbReference type="GO" id="GO:0018836">
    <property type="term" value="F:alkylmercury lyase activity"/>
    <property type="evidence" value="ECO:0007669"/>
    <property type="project" value="UniProtKB-EC"/>
</dbReference>
<dbReference type="STRING" id="1121942.SAMN02745148_02473"/>
<evidence type="ECO:0000256" key="9">
    <source>
        <dbReference type="ARBA" id="ARBA00031271"/>
    </source>
</evidence>
<evidence type="ECO:0000256" key="3">
    <source>
        <dbReference type="ARBA" id="ARBA00013237"/>
    </source>
</evidence>
<name>A0A1M5B4Y5_9GAMM</name>
<feature type="domain" description="Alkylmercury lyase helix-turn-helix" evidence="10">
    <location>
        <begin position="17"/>
        <end position="75"/>
    </location>
</feature>
<evidence type="ECO:0000256" key="2">
    <source>
        <dbReference type="ARBA" id="ARBA00009443"/>
    </source>
</evidence>
<dbReference type="NCBIfam" id="NF033555">
    <property type="entry name" value="lyase_MerB"/>
    <property type="match status" value="1"/>
</dbReference>
<reference evidence="11 12" key="1">
    <citation type="submission" date="2016-11" db="EMBL/GenBank/DDBJ databases">
        <authorList>
            <person name="Jaros S."/>
            <person name="Januszkiewicz K."/>
            <person name="Wedrychowicz H."/>
        </authorList>
    </citation>
    <scope>NUCLEOTIDE SEQUENCE [LARGE SCALE GENOMIC DNA]</scope>
    <source>
        <strain evidence="11 12">DSM 19980</strain>
    </source>
</reference>